<dbReference type="Proteomes" id="UP001148838">
    <property type="component" value="Unassembled WGS sequence"/>
</dbReference>
<evidence type="ECO:0000313" key="2">
    <source>
        <dbReference type="Proteomes" id="UP001148838"/>
    </source>
</evidence>
<proteinExistence type="predicted"/>
<keyword evidence="2" id="KW-1185">Reference proteome</keyword>
<organism evidence="1 2">
    <name type="scientific">Periplaneta americana</name>
    <name type="common">American cockroach</name>
    <name type="synonym">Blatta americana</name>
    <dbReference type="NCBI Taxonomy" id="6978"/>
    <lineage>
        <taxon>Eukaryota</taxon>
        <taxon>Metazoa</taxon>
        <taxon>Ecdysozoa</taxon>
        <taxon>Arthropoda</taxon>
        <taxon>Hexapoda</taxon>
        <taxon>Insecta</taxon>
        <taxon>Pterygota</taxon>
        <taxon>Neoptera</taxon>
        <taxon>Polyneoptera</taxon>
        <taxon>Dictyoptera</taxon>
        <taxon>Blattodea</taxon>
        <taxon>Blattoidea</taxon>
        <taxon>Blattidae</taxon>
        <taxon>Blattinae</taxon>
        <taxon>Periplaneta</taxon>
    </lineage>
</organism>
<comment type="caution">
    <text evidence="1">The sequence shown here is derived from an EMBL/GenBank/DDBJ whole genome shotgun (WGS) entry which is preliminary data.</text>
</comment>
<gene>
    <name evidence="1" type="ORF">ANN_25145</name>
</gene>
<accession>A0ABQ8S0J4</accession>
<protein>
    <submittedName>
        <fullName evidence="1">Uncharacterized protein</fullName>
    </submittedName>
</protein>
<reference evidence="1 2" key="1">
    <citation type="journal article" date="2022" name="Allergy">
        <title>Genome assembly and annotation of Periplaneta americana reveal a comprehensive cockroach allergen profile.</title>
        <authorList>
            <person name="Wang L."/>
            <person name="Xiong Q."/>
            <person name="Saelim N."/>
            <person name="Wang L."/>
            <person name="Nong W."/>
            <person name="Wan A.T."/>
            <person name="Shi M."/>
            <person name="Liu X."/>
            <person name="Cao Q."/>
            <person name="Hui J.H.L."/>
            <person name="Sookrung N."/>
            <person name="Leung T.F."/>
            <person name="Tungtrongchitr A."/>
            <person name="Tsui S.K.W."/>
        </authorList>
    </citation>
    <scope>NUCLEOTIDE SEQUENCE [LARGE SCALE GENOMIC DNA]</scope>
    <source>
        <strain evidence="1">PWHHKU_190912</strain>
    </source>
</reference>
<dbReference type="EMBL" id="JAJSOF020000038">
    <property type="protein sequence ID" value="KAJ4427497.1"/>
    <property type="molecule type" value="Genomic_DNA"/>
</dbReference>
<name>A0ABQ8S0J4_PERAM</name>
<evidence type="ECO:0000313" key="1">
    <source>
        <dbReference type="EMBL" id="KAJ4427497.1"/>
    </source>
</evidence>
<sequence>MQMEWSLIPVNERVGLGKTGSKTNAQLSLRATMCSENPGKNLNQVTCPDQDSNPGHLVSWPDSLTVTPQIDAPIPAPTVCEVRSVIKCLNAQDIVPIEIYRQLCQVYGPNVMSKQMVHCSTRSSVMMVGIPLCSSSCTFWRSAENCLHQQRTIYLLMMFGS</sequence>